<dbReference type="InterPro" id="IPR006827">
    <property type="entry name" value="Lant_deHydtase_N"/>
</dbReference>
<feature type="region of interest" description="Disordered" evidence="1">
    <location>
        <begin position="675"/>
        <end position="697"/>
    </location>
</feature>
<dbReference type="EMBL" id="CP009922">
    <property type="protein sequence ID" value="AKG41564.1"/>
    <property type="molecule type" value="Genomic_DNA"/>
</dbReference>
<evidence type="ECO:0000256" key="1">
    <source>
        <dbReference type="SAM" id="MobiDB-lite"/>
    </source>
</evidence>
<evidence type="ECO:0000259" key="3">
    <source>
        <dbReference type="Pfam" id="PF14028"/>
    </source>
</evidence>
<evidence type="ECO:0000313" key="5">
    <source>
        <dbReference type="Proteomes" id="UP000034034"/>
    </source>
</evidence>
<evidence type="ECO:0000259" key="2">
    <source>
        <dbReference type="Pfam" id="PF04738"/>
    </source>
</evidence>
<dbReference type="Pfam" id="PF14028">
    <property type="entry name" value="Lant_dehydr_C"/>
    <property type="match status" value="1"/>
</dbReference>
<sequence>MRRLFDPHPVAMARIPLRPAAAPAEESSGLLDEGVFLASRSAARADGTERGQVTRRGYDLRSRTRTTPNGVFAAVAPAPFASSMPVLRLGSAHRTVTGLSPAWLIAVATRLLHEEPDLLPALTLTSASMIMKRGQRLEVETLTPRGPQLSSVRATAVSRRLLEASRGGVPAAELLAELQRRHPGAGEPAVRRAILDMIDTSLLLTDLLPADLRDQPLHHLLARLPSTAGARHALSLLARLLAQCDTQPPGSPPRRRRLEEARALADQLYETGRPLVVDTVADAEITLPPTVGEQAAQAASVLWRIGHRSGALTDYHRRFRTAYGHQRLVPLRELLDPVTGLGPPGPHDGLGAEEEPDGRRTAILARLLADALAEGKDELVLSDDHIDQLAHNSPLPPPRSAEIHIQLLRGTGRVRLAVCSGTGSQTAGASPGRWHRWLPELIPGEAADSGSGPMVAEIVGRPRTAAAGALTAETGAARWRIPLDVPTRDGDLLPDELAVTTTGTHLQLWSTRYQRPVLPVLYNRLTPRHLPSAAYLLYLLGQTGTRPWHPWNWAPLDCWPHTPRVRYRDILLAPARWRLPDHLTTAAGDRAAFAQRLAAWRTNSLPGPPPVLVAEEADRRLPLDLRQDNHRELLRRSVRRGTRFLAEPVAPPEELAVMDGPHGQRHLIDLVVPLTRRHDPRPTPPDPRTTRRAPGTDIHLPGSTWLSAALAAPAHLHDTVLTALIPLLSGLPDKVERWFWLRYTTPALGPHLRVRFHADPHTLATRVQPQLAHLAERLQKQGLLRPAALHLEPYERETERYGGPQAITPAETVFCADSRLALATLPHTKDERLLIAAAGAADIARTLAPAEPRTALRPGRLTQDERRHRDTLRPRLAVGTDGLLPVHLMAFRAARHAAFLAYRDVLDEDSAARCASDVIHLHANRMLGTDPGAERIARTLAADLLHRP</sequence>
<dbReference type="Pfam" id="PF04738">
    <property type="entry name" value="Lant_dehydr_N"/>
    <property type="match status" value="1"/>
</dbReference>
<keyword evidence="5" id="KW-1185">Reference proteome</keyword>
<dbReference type="KEGG" id="sxi:SXIM_01800"/>
<dbReference type="AlphaFoldDB" id="A0A0F7FNN3"/>
<reference evidence="4" key="1">
    <citation type="submission" date="2019-08" db="EMBL/GenBank/DDBJ databases">
        <title>Complete genome sequence of a mangrove-derived Streptomyces xiamenensis.</title>
        <authorList>
            <person name="Xu J."/>
        </authorList>
    </citation>
    <scope>NUCLEOTIDE SEQUENCE</scope>
    <source>
        <strain evidence="4">318</strain>
    </source>
</reference>
<accession>A0A0F7FNN3</accession>
<dbReference type="PATRIC" id="fig|408015.6.peg.197"/>
<evidence type="ECO:0000313" key="4">
    <source>
        <dbReference type="EMBL" id="AKG41564.1"/>
    </source>
</evidence>
<gene>
    <name evidence="4" type="ORF">SXIM_01800</name>
</gene>
<name>A0A0F7FNN3_9ACTN</name>
<protein>
    <submittedName>
        <fullName evidence="4">Lantibiotic dehydratase domain-containing protein</fullName>
    </submittedName>
</protein>
<dbReference type="STRING" id="408015.SXIM_01800"/>
<proteinExistence type="predicted"/>
<dbReference type="Proteomes" id="UP000034034">
    <property type="component" value="Chromosome"/>
</dbReference>
<feature type="domain" description="Lantibiotic dehydratase N-terminal" evidence="2">
    <location>
        <begin position="48"/>
        <end position="634"/>
    </location>
</feature>
<dbReference type="HOGENOM" id="CLU_010573_0_0_11"/>
<dbReference type="NCBIfam" id="TIGR03891">
    <property type="entry name" value="thiopep_ocin"/>
    <property type="match status" value="1"/>
</dbReference>
<feature type="domain" description="Thiopeptide-type bacteriocin biosynthesis" evidence="3">
    <location>
        <begin position="705"/>
        <end position="942"/>
    </location>
</feature>
<dbReference type="InterPro" id="IPR023809">
    <property type="entry name" value="Thiopep_bacteriocin_synth_dom"/>
</dbReference>
<organism evidence="4 5">
    <name type="scientific">Streptomyces xiamenensis</name>
    <dbReference type="NCBI Taxonomy" id="408015"/>
    <lineage>
        <taxon>Bacteria</taxon>
        <taxon>Bacillati</taxon>
        <taxon>Actinomycetota</taxon>
        <taxon>Actinomycetes</taxon>
        <taxon>Kitasatosporales</taxon>
        <taxon>Streptomycetaceae</taxon>
        <taxon>Streptomyces</taxon>
    </lineage>
</organism>